<feature type="domain" description="Glycosyl hydrolases family 2 sugar binding" evidence="8">
    <location>
        <begin position="12"/>
        <end position="120"/>
    </location>
</feature>
<evidence type="ECO:0000256" key="1">
    <source>
        <dbReference type="ARBA" id="ARBA00007401"/>
    </source>
</evidence>
<evidence type="ECO:0000313" key="10">
    <source>
        <dbReference type="Proteomes" id="UP000217311"/>
    </source>
</evidence>
<evidence type="ECO:0000256" key="5">
    <source>
        <dbReference type="ARBA" id="ARBA00023295"/>
    </source>
</evidence>
<evidence type="ECO:0000259" key="7">
    <source>
        <dbReference type="Pfam" id="PF02836"/>
    </source>
</evidence>
<dbReference type="InterPro" id="IPR006102">
    <property type="entry name" value="Ig-like_GH2"/>
</dbReference>
<dbReference type="EC" id="3.2.1.31" evidence="2"/>
<dbReference type="InterPro" id="IPR006104">
    <property type="entry name" value="Glyco_hydro_2_N"/>
</dbReference>
<evidence type="ECO:0000259" key="6">
    <source>
        <dbReference type="Pfam" id="PF00703"/>
    </source>
</evidence>
<dbReference type="InterPro" id="IPR023232">
    <property type="entry name" value="Glyco_hydro_2_AS"/>
</dbReference>
<dbReference type="InterPro" id="IPR013783">
    <property type="entry name" value="Ig-like_fold"/>
</dbReference>
<dbReference type="GO" id="GO:0030246">
    <property type="term" value="F:carbohydrate binding"/>
    <property type="evidence" value="ECO:0007669"/>
    <property type="project" value="TreeGrafter"/>
</dbReference>
<dbReference type="PROSITE" id="PS00608">
    <property type="entry name" value="GLYCOSYL_HYDROL_F2_2"/>
    <property type="match status" value="1"/>
</dbReference>
<evidence type="ECO:0000256" key="4">
    <source>
        <dbReference type="ARBA" id="ARBA00022801"/>
    </source>
</evidence>
<dbReference type="InterPro" id="IPR008979">
    <property type="entry name" value="Galactose-bd-like_sf"/>
</dbReference>
<dbReference type="GO" id="GO:0005975">
    <property type="term" value="P:carbohydrate metabolic process"/>
    <property type="evidence" value="ECO:0007669"/>
    <property type="project" value="InterPro"/>
</dbReference>
<dbReference type="SUPFAM" id="SSF51445">
    <property type="entry name" value="(Trans)glycosidases"/>
    <property type="match status" value="1"/>
</dbReference>
<gene>
    <name evidence="9" type="ORF">CA606_10475</name>
</gene>
<keyword evidence="4" id="KW-0378">Hydrolase</keyword>
<evidence type="ECO:0000256" key="3">
    <source>
        <dbReference type="ARBA" id="ARBA00016205"/>
    </source>
</evidence>
<evidence type="ECO:0000259" key="8">
    <source>
        <dbReference type="Pfam" id="PF02837"/>
    </source>
</evidence>
<feature type="domain" description="Glycoside hydrolase family 2 catalytic" evidence="7">
    <location>
        <begin position="216"/>
        <end position="463"/>
    </location>
</feature>
<dbReference type="Proteomes" id="UP000217311">
    <property type="component" value="Chromosome"/>
</dbReference>
<name>A0A290N1F5_CAUVI</name>
<dbReference type="EMBL" id="CP023315">
    <property type="protein sequence ID" value="ATC34532.1"/>
    <property type="molecule type" value="Genomic_DNA"/>
</dbReference>
<dbReference type="InterPro" id="IPR006103">
    <property type="entry name" value="Glyco_hydro_2_cat"/>
</dbReference>
<sequence length="523" mass="58622">MTTLPQGWIGHDPTLRHYQGLMWYQRRFDAAPLKPGQRAFLRFEAVNYTAKVYLNGKAVGEHEGGFTPFSMEVTDILRARDNQITVGVDSTPQADGVPPPVTDWENYGGITRPMRLVVTPATFVDEAWVRLSKDGKIIATIKLDGAKAAGEEVRVRIGELGVELVGKTDANGMLSASTTAPKTLVRWSPETPRLYEVVVQAGEDRLTDRVGFRTIETKGSEILLNGKPIFLRGISVHEEEFGEAPARTITEAGARALLSEVKQGLHGNFVRLAHYPHSEIMTRVADEMGLLVWSEIPVYWLVDFGNPRTLALARGMLADNIRRDRNRASIILWSVANETPITELRNRFLYQLVDDVRALDDSRLVTAALLTDRKTVDGQVVMGLNDPLADKLDVLAANTYNGWYSNDALDALPAMTWRATDKPMVFSEFGADALAGFSDPALMRKFSEDFQTRYYEKTLAMADKAPTLRGISPWILKDFRSPRRQHPIYQQGWNRKGLLSPTGRRKPAFYVLRDFFKAKQAAR</sequence>
<dbReference type="Pfam" id="PF00703">
    <property type="entry name" value="Glyco_hydro_2"/>
    <property type="match status" value="1"/>
</dbReference>
<comment type="similarity">
    <text evidence="1">Belongs to the glycosyl hydrolase 2 family.</text>
</comment>
<feature type="domain" description="Glycoside hydrolase family 2 immunoglobulin-like beta-sandwich" evidence="6">
    <location>
        <begin position="127"/>
        <end position="213"/>
    </location>
</feature>
<dbReference type="PANTHER" id="PTHR10066">
    <property type="entry name" value="BETA-GLUCURONIDASE"/>
    <property type="match status" value="1"/>
</dbReference>
<dbReference type="Gene3D" id="3.20.20.80">
    <property type="entry name" value="Glycosidases"/>
    <property type="match status" value="1"/>
</dbReference>
<dbReference type="GO" id="GO:0019391">
    <property type="term" value="P:glucuronoside catabolic process"/>
    <property type="evidence" value="ECO:0007669"/>
    <property type="project" value="TreeGrafter"/>
</dbReference>
<dbReference type="SUPFAM" id="SSF49785">
    <property type="entry name" value="Galactose-binding domain-like"/>
    <property type="match status" value="1"/>
</dbReference>
<dbReference type="GO" id="GO:0004566">
    <property type="term" value="F:beta-glucuronidase activity"/>
    <property type="evidence" value="ECO:0007669"/>
    <property type="project" value="UniProtKB-EC"/>
</dbReference>
<keyword evidence="5" id="KW-0326">Glycosidase</keyword>
<evidence type="ECO:0000313" key="9">
    <source>
        <dbReference type="EMBL" id="ATC34532.1"/>
    </source>
</evidence>
<dbReference type="InterPro" id="IPR006101">
    <property type="entry name" value="Glyco_hydro_2"/>
</dbReference>
<dbReference type="SUPFAM" id="SSF49303">
    <property type="entry name" value="beta-Galactosidase/glucuronidase domain"/>
    <property type="match status" value="1"/>
</dbReference>
<dbReference type="InterPro" id="IPR017853">
    <property type="entry name" value="GH"/>
</dbReference>
<dbReference type="Gene3D" id="2.60.40.10">
    <property type="entry name" value="Immunoglobulins"/>
    <property type="match status" value="1"/>
</dbReference>
<dbReference type="Pfam" id="PF02837">
    <property type="entry name" value="Glyco_hydro_2_N"/>
    <property type="match status" value="1"/>
</dbReference>
<organism evidence="9 10">
    <name type="scientific">Caulobacter vibrioides</name>
    <name type="common">Caulobacter crescentus</name>
    <dbReference type="NCBI Taxonomy" id="155892"/>
    <lineage>
        <taxon>Bacteria</taxon>
        <taxon>Pseudomonadati</taxon>
        <taxon>Pseudomonadota</taxon>
        <taxon>Alphaproteobacteria</taxon>
        <taxon>Caulobacterales</taxon>
        <taxon>Caulobacteraceae</taxon>
        <taxon>Caulobacter</taxon>
    </lineage>
</organism>
<dbReference type="Gene3D" id="2.60.120.260">
    <property type="entry name" value="Galactose-binding domain-like"/>
    <property type="match status" value="1"/>
</dbReference>
<dbReference type="PANTHER" id="PTHR10066:SF67">
    <property type="entry name" value="BETA-GLUCURONIDASE"/>
    <property type="match status" value="1"/>
</dbReference>
<dbReference type="Pfam" id="PF02836">
    <property type="entry name" value="Glyco_hydro_2_C"/>
    <property type="match status" value="1"/>
</dbReference>
<accession>A0A290N1F5</accession>
<protein>
    <recommendedName>
        <fullName evidence="3">Beta-glucuronidase</fullName>
        <ecNumber evidence="2">3.2.1.31</ecNumber>
    </recommendedName>
</protein>
<reference evidence="10" key="1">
    <citation type="submission" date="2017-09" db="EMBL/GenBank/DDBJ databases">
        <title>Genome evolution observed in wild isolates of Caulobacter crescentus.</title>
        <authorList>
            <person name="Ely B."/>
            <person name="Wilson K."/>
            <person name="Scott D."/>
        </authorList>
    </citation>
    <scope>NUCLEOTIDE SEQUENCE [LARGE SCALE GENOMIC DNA]</scope>
    <source>
        <strain evidence="10">CB13b1a</strain>
    </source>
</reference>
<dbReference type="PRINTS" id="PR00132">
    <property type="entry name" value="GLHYDRLASE2"/>
</dbReference>
<evidence type="ECO:0000256" key="2">
    <source>
        <dbReference type="ARBA" id="ARBA00012761"/>
    </source>
</evidence>
<proteinExistence type="inferred from homology"/>
<dbReference type="InterPro" id="IPR036156">
    <property type="entry name" value="Beta-gal/glucu_dom_sf"/>
</dbReference>
<dbReference type="AlphaFoldDB" id="A0A290N1F5"/>